<dbReference type="Gene3D" id="3.40.50.12570">
    <property type="match status" value="1"/>
</dbReference>
<evidence type="ECO:0000259" key="2">
    <source>
        <dbReference type="PROSITE" id="PS51464"/>
    </source>
</evidence>
<evidence type="ECO:0000313" key="3">
    <source>
        <dbReference type="EMBL" id="GAA3010036.1"/>
    </source>
</evidence>
<gene>
    <name evidence="3" type="primary">frlB</name>
    <name evidence="3" type="ORF">GCM10019998_02690</name>
</gene>
<protein>
    <recommendedName>
        <fullName evidence="1">Fructosamine deglycase</fullName>
        <ecNumber evidence="1">3.5.-.-</ecNumber>
    </recommendedName>
</protein>
<dbReference type="RefSeq" id="WP_068709262.1">
    <property type="nucleotide sequence ID" value="NZ_BAAAXQ010000007.1"/>
</dbReference>
<dbReference type="InterPro" id="IPR035488">
    <property type="entry name" value="FrlB_SIS"/>
</dbReference>
<dbReference type="Gene3D" id="3.40.50.10490">
    <property type="entry name" value="Glucose-6-phosphate isomerase like protein, domain 1"/>
    <property type="match status" value="1"/>
</dbReference>
<keyword evidence="1" id="KW-0378">Hydrolase</keyword>
<feature type="domain" description="SIS" evidence="2">
    <location>
        <begin position="12"/>
        <end position="150"/>
    </location>
</feature>
<dbReference type="EC" id="3.5.-.-" evidence="1"/>
<dbReference type="CDD" id="cd05710">
    <property type="entry name" value="SIS_1"/>
    <property type="match status" value="1"/>
</dbReference>
<dbReference type="Pfam" id="PF01380">
    <property type="entry name" value="SIS"/>
    <property type="match status" value="1"/>
</dbReference>
<keyword evidence="4" id="KW-1185">Reference proteome</keyword>
<dbReference type="InterPro" id="IPR035490">
    <property type="entry name" value="GlmS/FrlB_SIS"/>
</dbReference>
<dbReference type="Gene3D" id="1.10.10.2240">
    <property type="match status" value="1"/>
</dbReference>
<evidence type="ECO:0000313" key="4">
    <source>
        <dbReference type="Proteomes" id="UP001501577"/>
    </source>
</evidence>
<name>A0ABN3XZA7_9ENTE</name>
<dbReference type="Proteomes" id="UP001501577">
    <property type="component" value="Unassembled WGS sequence"/>
</dbReference>
<dbReference type="SUPFAM" id="SSF53697">
    <property type="entry name" value="SIS domain"/>
    <property type="match status" value="1"/>
</dbReference>
<keyword evidence="1" id="KW-0119">Carbohydrate metabolism</keyword>
<dbReference type="EMBL" id="BAAAXQ010000007">
    <property type="protein sequence ID" value="GAA3010036.1"/>
    <property type="molecule type" value="Genomic_DNA"/>
</dbReference>
<proteinExistence type="predicted"/>
<evidence type="ECO:0000256" key="1">
    <source>
        <dbReference type="PIRNR" id="PIRNR009290"/>
    </source>
</evidence>
<sequence length="324" mass="36656">MRTEHQEQINKVIEGLQGKSITHVYFTACGGSQAVLMAGQYIIDKETSIPAHVYTANEFVYDTPKEVNDHALVITCSHSGNTPETVNAAKKAREKGAIVVALSNEIASPLCQAAEYPIHYDWGKEADASDLNKAILYGLVFKLLSTLDGSEKWEICLKALSKLNELTIKTKKENAEFTKQWGKDSKRDNIIYTIGSGINYGEVYSTAACWFMEMQWLHSNSIHSGEFFHGPFEIVDFDVPFILIKSIGSTRYLDERVEKFTAKFSDRFVVLDQADFDLTSVEEEAREYIAAILSGVVIRQMVESIAFERGHSLDVRRYMWQMEY</sequence>
<dbReference type="PIRSF" id="PIRSF009290">
    <property type="entry name" value="FrlB"/>
    <property type="match status" value="1"/>
</dbReference>
<comment type="caution">
    <text evidence="3">The sequence shown here is derived from an EMBL/GenBank/DDBJ whole genome shotgun (WGS) entry which is preliminary data.</text>
</comment>
<dbReference type="InterPro" id="IPR046348">
    <property type="entry name" value="SIS_dom_sf"/>
</dbReference>
<dbReference type="PANTHER" id="PTHR10937:SF14">
    <property type="entry name" value="FRUCTOSELYSINE 6-PHOSPHATE DEGLYCASE"/>
    <property type="match status" value="1"/>
</dbReference>
<dbReference type="PANTHER" id="PTHR10937">
    <property type="entry name" value="GLUCOSAMINE--FRUCTOSE-6-PHOSPHATE AMINOTRANSFERASE, ISOMERIZING"/>
    <property type="match status" value="1"/>
</dbReference>
<comment type="subunit">
    <text evidence="1">Homooctamer.</text>
</comment>
<dbReference type="InterPro" id="IPR024713">
    <property type="entry name" value="Fructosamine_deglycase_FrlB"/>
</dbReference>
<comment type="function">
    <text evidence="1">Catalyzes the conversion of a range of fructosamine 6-phosphates to glucose 6-phosphate and a free amino acid.</text>
</comment>
<dbReference type="InterPro" id="IPR001347">
    <property type="entry name" value="SIS_dom"/>
</dbReference>
<dbReference type="PROSITE" id="PS51464">
    <property type="entry name" value="SIS"/>
    <property type="match status" value="1"/>
</dbReference>
<dbReference type="CDD" id="cd05009">
    <property type="entry name" value="SIS_GlmS_GlmD_2"/>
    <property type="match status" value="1"/>
</dbReference>
<accession>A0ABN3XZA7</accession>
<reference evidence="3 4" key="1">
    <citation type="journal article" date="2019" name="Int. J. Syst. Evol. Microbiol.">
        <title>The Global Catalogue of Microorganisms (GCM) 10K type strain sequencing project: providing services to taxonomists for standard genome sequencing and annotation.</title>
        <authorList>
            <consortium name="The Broad Institute Genomics Platform"/>
            <consortium name="The Broad Institute Genome Sequencing Center for Infectious Disease"/>
            <person name="Wu L."/>
            <person name="Ma J."/>
        </authorList>
    </citation>
    <scope>NUCLEOTIDE SEQUENCE [LARGE SCALE GENOMIC DNA]</scope>
    <source>
        <strain evidence="3 4">JCM 8736</strain>
    </source>
</reference>
<organism evidence="3 4">
    <name type="scientific">Tetragenococcus solitarius</name>
    <dbReference type="NCBI Taxonomy" id="71453"/>
    <lineage>
        <taxon>Bacteria</taxon>
        <taxon>Bacillati</taxon>
        <taxon>Bacillota</taxon>
        <taxon>Bacilli</taxon>
        <taxon>Lactobacillales</taxon>
        <taxon>Enterococcaceae</taxon>
        <taxon>Tetragenococcus</taxon>
    </lineage>
</organism>